<feature type="compositionally biased region" description="Basic and acidic residues" evidence="1">
    <location>
        <begin position="177"/>
        <end position="188"/>
    </location>
</feature>
<evidence type="ECO:0000256" key="1">
    <source>
        <dbReference type="SAM" id="MobiDB-lite"/>
    </source>
</evidence>
<evidence type="ECO:0000256" key="2">
    <source>
        <dbReference type="SAM" id="Phobius"/>
    </source>
</evidence>
<keyword evidence="2" id="KW-0812">Transmembrane</keyword>
<feature type="transmembrane region" description="Helical" evidence="2">
    <location>
        <begin position="205"/>
        <end position="227"/>
    </location>
</feature>
<feature type="compositionally biased region" description="Basic and acidic residues" evidence="1">
    <location>
        <begin position="158"/>
        <end position="167"/>
    </location>
</feature>
<keyword evidence="2" id="KW-0472">Membrane</keyword>
<protein>
    <submittedName>
        <fullName evidence="3">Uncharacterized protein</fullName>
    </submittedName>
</protein>
<name>A0A7D5HTT5_9PAST</name>
<feature type="transmembrane region" description="Helical" evidence="2">
    <location>
        <begin position="62"/>
        <end position="80"/>
    </location>
</feature>
<dbReference type="Proteomes" id="UP000509660">
    <property type="component" value="Chromosome"/>
</dbReference>
<feature type="transmembrane region" description="Helical" evidence="2">
    <location>
        <begin position="24"/>
        <end position="47"/>
    </location>
</feature>
<organism evidence="3 4">
    <name type="scientific">Mannheimia pernigra</name>
    <dbReference type="NCBI Taxonomy" id="111844"/>
    <lineage>
        <taxon>Bacteria</taxon>
        <taxon>Pseudomonadati</taxon>
        <taxon>Pseudomonadota</taxon>
        <taxon>Gammaproteobacteria</taxon>
        <taxon>Pasteurellales</taxon>
        <taxon>Pasteurellaceae</taxon>
        <taxon>Mannheimia</taxon>
    </lineage>
</organism>
<reference evidence="3 4" key="1">
    <citation type="submission" date="2020-06" db="EMBL/GenBank/DDBJ databases">
        <title>Mannheimia pernigra sp. nov. isolated from bovine respiratory tract.</title>
        <authorList>
            <person name="Kuhnert P."/>
            <person name="Akarsu-Egger H."/>
        </authorList>
    </citation>
    <scope>NUCLEOTIDE SEQUENCE [LARGE SCALE GENOMIC DNA]</scope>
    <source>
        <strain evidence="3 4">BNO311</strain>
    </source>
</reference>
<keyword evidence="2" id="KW-1133">Transmembrane helix</keyword>
<keyword evidence="4" id="KW-1185">Reference proteome</keyword>
<evidence type="ECO:0000313" key="3">
    <source>
        <dbReference type="EMBL" id="QLB41172.1"/>
    </source>
</evidence>
<feature type="transmembrane region" description="Helical" evidence="2">
    <location>
        <begin position="100"/>
        <end position="120"/>
    </location>
</feature>
<gene>
    <name evidence="3" type="ORF">HV559_10020</name>
</gene>
<dbReference type="AlphaFoldDB" id="A0A7D5HTT5"/>
<dbReference type="RefSeq" id="WP_176810295.1">
    <property type="nucleotide sequence ID" value="NZ_CP055306.1"/>
</dbReference>
<sequence>MSSENQQNASQQEHKKAKNRLEECMFTLFIGFLAIPVGFIIAIIIYTGEFDFKNLNLLQDKYIIGVLSSLLLPILLIIFLSYRTKTLFFKKSRMLISSNFIFNSLILSLLISACGFNTLIDVTNNRIDHIEEQPIKSINNTETEVEIKETQAILSPTQEEKKEDEVNNQKNIQKIETPPENKDNKPQESNKNNKNTVTTSEGDRFFVNIMSTLMTALLYFLSGYLFLLKGKVEDYLDTIDEQNN</sequence>
<proteinExistence type="predicted"/>
<accession>A0A7D5HTT5</accession>
<feature type="region of interest" description="Disordered" evidence="1">
    <location>
        <begin position="157"/>
        <end position="198"/>
    </location>
</feature>
<dbReference type="EMBL" id="CP055306">
    <property type="protein sequence ID" value="QLB41172.1"/>
    <property type="molecule type" value="Genomic_DNA"/>
</dbReference>
<evidence type="ECO:0000313" key="4">
    <source>
        <dbReference type="Proteomes" id="UP000509660"/>
    </source>
</evidence>